<evidence type="ECO:0000313" key="1">
    <source>
        <dbReference type="EMBL" id="MBC9812547.1"/>
    </source>
</evidence>
<reference evidence="1" key="1">
    <citation type="submission" date="2020-09" db="EMBL/GenBank/DDBJ databases">
        <title>Taishania pollutisoli gen. nov., sp. nov., Isolated from Tetrabromobisphenol A-Contaminated Soil.</title>
        <authorList>
            <person name="Chen Q."/>
        </authorList>
    </citation>
    <scope>NUCLEOTIDE SEQUENCE</scope>
    <source>
        <strain evidence="1">CZZ-1</strain>
    </source>
</reference>
<dbReference type="PIRSF" id="PIRSF028451">
    <property type="entry name" value="UCP028451"/>
    <property type="match status" value="1"/>
</dbReference>
<comment type="caution">
    <text evidence="1">The sequence shown here is derived from an EMBL/GenBank/DDBJ whole genome shotgun (WGS) entry which is preliminary data.</text>
</comment>
<dbReference type="InterPro" id="IPR015996">
    <property type="entry name" value="UCP028451"/>
</dbReference>
<organism evidence="1 2">
    <name type="scientific">Taishania pollutisoli</name>
    <dbReference type="NCBI Taxonomy" id="2766479"/>
    <lineage>
        <taxon>Bacteria</taxon>
        <taxon>Pseudomonadati</taxon>
        <taxon>Bacteroidota</taxon>
        <taxon>Flavobacteriia</taxon>
        <taxon>Flavobacteriales</taxon>
        <taxon>Crocinitomicaceae</taxon>
        <taxon>Taishania</taxon>
    </lineage>
</organism>
<dbReference type="AlphaFoldDB" id="A0A8J6TSV9"/>
<dbReference type="NCBIfam" id="TIGR02453">
    <property type="entry name" value="TIGR02453 family protein"/>
    <property type="match status" value="1"/>
</dbReference>
<evidence type="ECO:0000313" key="2">
    <source>
        <dbReference type="Proteomes" id="UP000652681"/>
    </source>
</evidence>
<dbReference type="InterPro" id="IPR012808">
    <property type="entry name" value="CHP02453"/>
</dbReference>
<gene>
    <name evidence="1" type="ORF">H9Y05_08705</name>
</gene>
<sequence>MKPTLFEFLSALQQNNNREWFAENKEAYEHAKDQAYAFYETVANELAKIDDFSKFKMYRIYRDVRFSTDKSPYKNHFGAIFSRLQPHNRGSFYVHLEPGHTFIGGGFWDPNKDDLQRIRQGIEIEDDLEMILNEPKLKKEFGGLFGESLKTAPKGFDKEHLRIGMIRYKQFLLKKDFNDKAVFQPDFKDQVVDGYKTMQPFFRYMTDVLTTDANGESII</sequence>
<dbReference type="EMBL" id="JACVEL010000004">
    <property type="protein sequence ID" value="MBC9812547.1"/>
    <property type="molecule type" value="Genomic_DNA"/>
</dbReference>
<dbReference type="PANTHER" id="PTHR36452">
    <property type="entry name" value="CHROMOSOME 12, WHOLE GENOME SHOTGUN SEQUENCE"/>
    <property type="match status" value="1"/>
</dbReference>
<dbReference type="PANTHER" id="PTHR36452:SF1">
    <property type="entry name" value="DUF2461 DOMAIN-CONTAINING PROTEIN"/>
    <property type="match status" value="1"/>
</dbReference>
<proteinExistence type="predicted"/>
<accession>A0A8J6TSV9</accession>
<name>A0A8J6TSV9_9FLAO</name>
<dbReference type="Pfam" id="PF09365">
    <property type="entry name" value="DUF2461"/>
    <property type="match status" value="1"/>
</dbReference>
<dbReference type="RefSeq" id="WP_216714049.1">
    <property type="nucleotide sequence ID" value="NZ_JACVEL010000004.1"/>
</dbReference>
<keyword evidence="2" id="KW-1185">Reference proteome</keyword>
<dbReference type="Proteomes" id="UP000652681">
    <property type="component" value="Unassembled WGS sequence"/>
</dbReference>
<protein>
    <submittedName>
        <fullName evidence="1">DUF2461 domain-containing protein</fullName>
    </submittedName>
</protein>